<keyword evidence="3" id="KW-1185">Reference proteome</keyword>
<name>A0A6A6NYM7_9PEZI</name>
<reference evidence="2" key="1">
    <citation type="journal article" date="2020" name="Stud. Mycol.">
        <title>101 Dothideomycetes genomes: a test case for predicting lifestyles and emergence of pathogens.</title>
        <authorList>
            <person name="Haridas S."/>
            <person name="Albert R."/>
            <person name="Binder M."/>
            <person name="Bloem J."/>
            <person name="Labutti K."/>
            <person name="Salamov A."/>
            <person name="Andreopoulos B."/>
            <person name="Baker S."/>
            <person name="Barry K."/>
            <person name="Bills G."/>
            <person name="Bluhm B."/>
            <person name="Cannon C."/>
            <person name="Castanera R."/>
            <person name="Culley D."/>
            <person name="Daum C."/>
            <person name="Ezra D."/>
            <person name="Gonzalez J."/>
            <person name="Henrissat B."/>
            <person name="Kuo A."/>
            <person name="Liang C."/>
            <person name="Lipzen A."/>
            <person name="Lutzoni F."/>
            <person name="Magnuson J."/>
            <person name="Mondo S."/>
            <person name="Nolan M."/>
            <person name="Ohm R."/>
            <person name="Pangilinan J."/>
            <person name="Park H.-J."/>
            <person name="Ramirez L."/>
            <person name="Alfaro M."/>
            <person name="Sun H."/>
            <person name="Tritt A."/>
            <person name="Yoshinaga Y."/>
            <person name="Zwiers L.-H."/>
            <person name="Turgeon B."/>
            <person name="Goodwin S."/>
            <person name="Spatafora J."/>
            <person name="Crous P."/>
            <person name="Grigoriev I."/>
        </authorList>
    </citation>
    <scope>NUCLEOTIDE SEQUENCE</scope>
    <source>
        <strain evidence="2">ATCC 16933</strain>
    </source>
</reference>
<protein>
    <submittedName>
        <fullName evidence="2">Uncharacterized protein</fullName>
    </submittedName>
</protein>
<feature type="region of interest" description="Disordered" evidence="1">
    <location>
        <begin position="33"/>
        <end position="94"/>
    </location>
</feature>
<evidence type="ECO:0000313" key="3">
    <source>
        <dbReference type="Proteomes" id="UP000799766"/>
    </source>
</evidence>
<dbReference type="OrthoDB" id="4226666at2759"/>
<proteinExistence type="predicted"/>
<evidence type="ECO:0000256" key="1">
    <source>
        <dbReference type="SAM" id="MobiDB-lite"/>
    </source>
</evidence>
<dbReference type="EMBL" id="MU001683">
    <property type="protein sequence ID" value="KAF2456572.1"/>
    <property type="molecule type" value="Genomic_DNA"/>
</dbReference>
<organism evidence="2 3">
    <name type="scientific">Lineolata rhizophorae</name>
    <dbReference type="NCBI Taxonomy" id="578093"/>
    <lineage>
        <taxon>Eukaryota</taxon>
        <taxon>Fungi</taxon>
        <taxon>Dikarya</taxon>
        <taxon>Ascomycota</taxon>
        <taxon>Pezizomycotina</taxon>
        <taxon>Dothideomycetes</taxon>
        <taxon>Dothideomycetes incertae sedis</taxon>
        <taxon>Lineolatales</taxon>
        <taxon>Lineolataceae</taxon>
        <taxon>Lineolata</taxon>
    </lineage>
</organism>
<gene>
    <name evidence="2" type="ORF">BDY21DRAFT_53882</name>
</gene>
<dbReference type="AlphaFoldDB" id="A0A6A6NYM7"/>
<sequence length="122" mass="13386">MESYDQSPCTPGAFASHDAAFLAKGRTLNGAAELRTVTNPARPCTTGLSRQGRPTASSTTIPGTSILRMSPPNGNAICRAKRKRPLSPDSKRETHQVRKIGACYRCQLLRIKVSAQFRRRFL</sequence>
<feature type="compositionally biased region" description="Polar residues" evidence="1">
    <location>
        <begin position="46"/>
        <end position="63"/>
    </location>
</feature>
<dbReference type="Proteomes" id="UP000799766">
    <property type="component" value="Unassembled WGS sequence"/>
</dbReference>
<accession>A0A6A6NYM7</accession>
<evidence type="ECO:0000313" key="2">
    <source>
        <dbReference type="EMBL" id="KAF2456572.1"/>
    </source>
</evidence>